<dbReference type="Proteomes" id="UP001597156">
    <property type="component" value="Unassembled WGS sequence"/>
</dbReference>
<comment type="caution">
    <text evidence="1">The sequence shown here is derived from an EMBL/GenBank/DDBJ whole genome shotgun (WGS) entry which is preliminary data.</text>
</comment>
<feature type="non-terminal residue" evidence="1">
    <location>
        <position position="1"/>
    </location>
</feature>
<name>A0ABW3PJJ8_9LACO</name>
<accession>A0ABW3PJJ8</accession>
<reference evidence="2" key="1">
    <citation type="journal article" date="2019" name="Int. J. Syst. Evol. Microbiol.">
        <title>The Global Catalogue of Microorganisms (GCM) 10K type strain sequencing project: providing services to taxonomists for standard genome sequencing and annotation.</title>
        <authorList>
            <consortium name="The Broad Institute Genomics Platform"/>
            <consortium name="The Broad Institute Genome Sequencing Center for Infectious Disease"/>
            <person name="Wu L."/>
            <person name="Ma J."/>
        </authorList>
    </citation>
    <scope>NUCLEOTIDE SEQUENCE [LARGE SCALE GENOMIC DNA]</scope>
    <source>
        <strain evidence="2">CCUG 71848</strain>
    </source>
</reference>
<proteinExistence type="predicted"/>
<keyword evidence="2" id="KW-1185">Reference proteome</keyword>
<sequence>AASSASASAAAQSAAAQLNGKWVKASALSQTSASSSATSSAAVAANAVRVNFVDSTTNKSVATVDVTNNNNYPTAVSMLSTVDNTLGGSNNVSAISNYWTSQKSNLSSYAYNGLTDSQKANNAAAIANASFGKEITILVSPATNVQAFTDANVTFNTTDNGDRPSTGVNDASAGDQLAHDNAWFAVKGKAATPYSSARAAFVTGLRAPAGTTVTKDQVQAALKAQGLDDFYVIYQDQSGTLKDNANPFSSQGEAVQVWHYTFKDIAKGTNANANLKAGDRDASLQVNYNIEKRSATGTSNTQFWSNLF</sequence>
<organism evidence="1 2">
    <name type="scientific">Lentilactobacillus raoultii</name>
    <dbReference type="NCBI Taxonomy" id="1987503"/>
    <lineage>
        <taxon>Bacteria</taxon>
        <taxon>Bacillati</taxon>
        <taxon>Bacillota</taxon>
        <taxon>Bacilli</taxon>
        <taxon>Lactobacillales</taxon>
        <taxon>Lactobacillaceae</taxon>
        <taxon>Lentilactobacillus</taxon>
    </lineage>
</organism>
<gene>
    <name evidence="1" type="ORF">ACFQ22_08590</name>
</gene>
<evidence type="ECO:0000313" key="2">
    <source>
        <dbReference type="Proteomes" id="UP001597156"/>
    </source>
</evidence>
<evidence type="ECO:0000313" key="1">
    <source>
        <dbReference type="EMBL" id="MFD1125411.1"/>
    </source>
</evidence>
<protein>
    <submittedName>
        <fullName evidence="1">Uncharacterized protein</fullName>
    </submittedName>
</protein>
<dbReference type="EMBL" id="JBHTLH010000026">
    <property type="protein sequence ID" value="MFD1125411.1"/>
    <property type="molecule type" value="Genomic_DNA"/>
</dbReference>